<comment type="caution">
    <text evidence="1">The sequence shown here is derived from an EMBL/GenBank/DDBJ whole genome shotgun (WGS) entry which is preliminary data.</text>
</comment>
<organism evidence="1 2">
    <name type="scientific">Paenibacillus gyeongsangnamensis</name>
    <dbReference type="NCBI Taxonomy" id="3388067"/>
    <lineage>
        <taxon>Bacteria</taxon>
        <taxon>Bacillati</taxon>
        <taxon>Bacillota</taxon>
        <taxon>Bacilli</taxon>
        <taxon>Bacillales</taxon>
        <taxon>Paenibacillaceae</taxon>
        <taxon>Paenibacillus</taxon>
    </lineage>
</organism>
<dbReference type="Proteomes" id="UP001527882">
    <property type="component" value="Unassembled WGS sequence"/>
</dbReference>
<reference evidence="1 2" key="1">
    <citation type="submission" date="2022-12" db="EMBL/GenBank/DDBJ databases">
        <title>Draft genome sequence of Paenibacillus sp. dW9.</title>
        <authorList>
            <person name="Choi E.-W."/>
            <person name="Kim D.-U."/>
        </authorList>
    </citation>
    <scope>NUCLEOTIDE SEQUENCE [LARGE SCALE GENOMIC DNA]</scope>
    <source>
        <strain evidence="2">dW9</strain>
    </source>
</reference>
<proteinExistence type="predicted"/>
<keyword evidence="2" id="KW-1185">Reference proteome</keyword>
<protein>
    <submittedName>
        <fullName evidence="1">DUF488 family protein</fullName>
    </submittedName>
</protein>
<evidence type="ECO:0000313" key="2">
    <source>
        <dbReference type="Proteomes" id="UP001527882"/>
    </source>
</evidence>
<sequence length="96" mass="11342">MTKEEAQLNEWMKEIAPSHQLRKFFGHIPEKFETFKALYTAELDADSVQPYLEKLRIWAERGTITLLYAAKDTQYNHAIILKQYLDQRNAKKSPNK</sequence>
<name>A0ABT4Q862_9BACL</name>
<evidence type="ECO:0000313" key="1">
    <source>
        <dbReference type="EMBL" id="MCZ8513069.1"/>
    </source>
</evidence>
<dbReference type="PANTHER" id="PTHR36849:SF1">
    <property type="entry name" value="CYTOPLASMIC PROTEIN"/>
    <property type="match status" value="1"/>
</dbReference>
<dbReference type="EMBL" id="JAQAGZ010000006">
    <property type="protein sequence ID" value="MCZ8513069.1"/>
    <property type="molecule type" value="Genomic_DNA"/>
</dbReference>
<dbReference type="PANTHER" id="PTHR36849">
    <property type="entry name" value="CYTOPLASMIC PROTEIN-RELATED"/>
    <property type="match status" value="1"/>
</dbReference>
<dbReference type="Pfam" id="PF22752">
    <property type="entry name" value="DUF488-N3i"/>
    <property type="match status" value="1"/>
</dbReference>
<gene>
    <name evidence="1" type="ORF">O9H85_11675</name>
</gene>
<dbReference type="RefSeq" id="WP_269881527.1">
    <property type="nucleotide sequence ID" value="NZ_JAQAGZ010000006.1"/>
</dbReference>
<dbReference type="InterPro" id="IPR052552">
    <property type="entry name" value="YeaO-like"/>
</dbReference>
<accession>A0ABT4Q862</accession>